<dbReference type="Pfam" id="PF07602">
    <property type="entry name" value="DUF1565"/>
    <property type="match status" value="1"/>
</dbReference>
<dbReference type="InterPro" id="IPR051550">
    <property type="entry name" value="SCF-Subunits/Alg-Epimerases"/>
</dbReference>
<dbReference type="InterPro" id="IPR011459">
    <property type="entry name" value="DUF1565"/>
</dbReference>
<evidence type="ECO:0000313" key="8">
    <source>
        <dbReference type="Proteomes" id="UP000615026"/>
    </source>
</evidence>
<dbReference type="PANTHER" id="PTHR22990">
    <property type="entry name" value="F-BOX ONLY PROTEIN"/>
    <property type="match status" value="1"/>
</dbReference>
<keyword evidence="8" id="KW-1185">Reference proteome</keyword>
<dbReference type="EMBL" id="JADEXP010000137">
    <property type="protein sequence ID" value="MBE9068044.1"/>
    <property type="molecule type" value="Genomic_DNA"/>
</dbReference>
<feature type="domain" description="DUF1565" evidence="6">
    <location>
        <begin position="54"/>
        <end position="251"/>
    </location>
</feature>
<sequence length="623" mass="64797">MIATTRAKTLGSMLLALATLMTTGSAKAQTVPHTQITLSQPAQNYTVLHVDAATGNDQRSSGSEEQPYQTITQALQMAPATSTVILLAPGHYSSASGEQFPLHLRPGITIQGNAGATRNTIIVGSGEFRDGPVTQNTAIVTSDRSGLANITVSNPKGSGVWISGGAPILRRVALVANAVAGVHVAAGAPLIENSYFHQNPNGLAIQGNSRATVRENLFEATGRAITVASPATPTINNNRIARNDVGIALKNNARPVLTANILNGNERNGVVEVEPTTVALPAGLPTTPGRSQTDRLAVRGSEIPRETAELPEVSDSTPPDIAAPAPTAASEQEVPAVLTRPETVAVKLPAVTANQTTSLEPVAVTTAPTAPIAAEITEMAETPEIDLDEGGNGTVDGAISEIASFRQHLALSSSSAPVANESPPPILQRAPLSVSTAADNDAIQTDFADFAEPLSTEEGIPIAVISVDEAEPTVDETEPTLEHEVQSHESDREGVSKLLARLQQPVAAVATTAPTNNVTPPADVVAVSSQRLPVPSAAIPSGGGSGNLTPPGTVSLARAFRYRVLVDMADADDLQNLVPDAFRTQVGGRIFMQAGAYVDEAEAQERLTWLQENGIDSRVDLRE</sequence>
<comment type="caution">
    <text evidence="7">The sequence shown here is derived from an EMBL/GenBank/DDBJ whole genome shotgun (WGS) entry which is preliminary data.</text>
</comment>
<dbReference type="InterPro" id="IPR006626">
    <property type="entry name" value="PbH1"/>
</dbReference>
<feature type="signal peptide" evidence="5">
    <location>
        <begin position="1"/>
        <end position="28"/>
    </location>
</feature>
<reference evidence="7" key="1">
    <citation type="submission" date="2020-10" db="EMBL/GenBank/DDBJ databases">
        <authorList>
            <person name="Castelo-Branco R."/>
            <person name="Eusebio N."/>
            <person name="Adriana R."/>
            <person name="Vieira A."/>
            <person name="Brugerolle De Fraissinette N."/>
            <person name="Rezende De Castro R."/>
            <person name="Schneider M.P."/>
            <person name="Vasconcelos V."/>
            <person name="Leao P.N."/>
        </authorList>
    </citation>
    <scope>NUCLEOTIDE SEQUENCE</scope>
    <source>
        <strain evidence="7">LEGE 11479</strain>
    </source>
</reference>
<proteinExistence type="predicted"/>
<evidence type="ECO:0000256" key="1">
    <source>
        <dbReference type="ARBA" id="ARBA00004906"/>
    </source>
</evidence>
<protein>
    <submittedName>
        <fullName evidence="7">DUF1565 domain-containing protein</fullName>
    </submittedName>
</protein>
<dbReference type="PANTHER" id="PTHR22990:SF15">
    <property type="entry name" value="F-BOX ONLY PROTEIN 10"/>
    <property type="match status" value="1"/>
</dbReference>
<dbReference type="InterPro" id="IPR011050">
    <property type="entry name" value="Pectin_lyase_fold/virulence"/>
</dbReference>
<keyword evidence="5" id="KW-0732">Signal</keyword>
<comment type="pathway">
    <text evidence="1">Protein modification; protein ubiquitination.</text>
</comment>
<dbReference type="Proteomes" id="UP000615026">
    <property type="component" value="Unassembled WGS sequence"/>
</dbReference>
<keyword evidence="2" id="KW-0677">Repeat</keyword>
<dbReference type="AlphaFoldDB" id="A0A928ZV60"/>
<keyword evidence="3" id="KW-0833">Ubl conjugation pathway</keyword>
<dbReference type="SUPFAM" id="SSF51126">
    <property type="entry name" value="Pectin lyase-like"/>
    <property type="match status" value="1"/>
</dbReference>
<dbReference type="Gene3D" id="2.160.20.10">
    <property type="entry name" value="Single-stranded right-handed beta-helix, Pectin lyase-like"/>
    <property type="match status" value="1"/>
</dbReference>
<dbReference type="NCBIfam" id="TIGR03804">
    <property type="entry name" value="para_beta_helix"/>
    <property type="match status" value="1"/>
</dbReference>
<dbReference type="SMART" id="SM00710">
    <property type="entry name" value="PbH1"/>
    <property type="match status" value="4"/>
</dbReference>
<evidence type="ECO:0000256" key="4">
    <source>
        <dbReference type="SAM" id="MobiDB-lite"/>
    </source>
</evidence>
<dbReference type="InterPro" id="IPR012334">
    <property type="entry name" value="Pectin_lyas_fold"/>
</dbReference>
<evidence type="ECO:0000256" key="2">
    <source>
        <dbReference type="ARBA" id="ARBA00022737"/>
    </source>
</evidence>
<feature type="compositionally biased region" description="Low complexity" evidence="4">
    <location>
        <begin position="314"/>
        <end position="330"/>
    </location>
</feature>
<gene>
    <name evidence="7" type="ORF">IQ260_15440</name>
</gene>
<evidence type="ECO:0000256" key="5">
    <source>
        <dbReference type="SAM" id="SignalP"/>
    </source>
</evidence>
<dbReference type="RefSeq" id="WP_193993996.1">
    <property type="nucleotide sequence ID" value="NZ_JADEXP010000137.1"/>
</dbReference>
<evidence type="ECO:0000256" key="3">
    <source>
        <dbReference type="ARBA" id="ARBA00022786"/>
    </source>
</evidence>
<accession>A0A928ZV60</accession>
<feature type="chain" id="PRO_5037081947" evidence="5">
    <location>
        <begin position="29"/>
        <end position="623"/>
    </location>
</feature>
<organism evidence="7 8">
    <name type="scientific">Leptolyngbya cf. ectocarpi LEGE 11479</name>
    <dbReference type="NCBI Taxonomy" id="1828722"/>
    <lineage>
        <taxon>Bacteria</taxon>
        <taxon>Bacillati</taxon>
        <taxon>Cyanobacteriota</taxon>
        <taxon>Cyanophyceae</taxon>
        <taxon>Leptolyngbyales</taxon>
        <taxon>Leptolyngbyaceae</taxon>
        <taxon>Leptolyngbya group</taxon>
        <taxon>Leptolyngbya</taxon>
    </lineage>
</organism>
<dbReference type="InterPro" id="IPR022441">
    <property type="entry name" value="Para_beta_helix_rpt-2"/>
</dbReference>
<feature type="region of interest" description="Disordered" evidence="4">
    <location>
        <begin position="300"/>
        <end position="334"/>
    </location>
</feature>
<evidence type="ECO:0000313" key="7">
    <source>
        <dbReference type="EMBL" id="MBE9068044.1"/>
    </source>
</evidence>
<name>A0A928ZV60_LEPEC</name>
<evidence type="ECO:0000259" key="6">
    <source>
        <dbReference type="Pfam" id="PF07602"/>
    </source>
</evidence>